<dbReference type="InterPro" id="IPR014756">
    <property type="entry name" value="Ig_E-set"/>
</dbReference>
<dbReference type="SMART" id="SM00429">
    <property type="entry name" value="IPT"/>
    <property type="match status" value="3"/>
</dbReference>
<organism evidence="2 3">
    <name type="scientific">Streptomyces axinellae</name>
    <dbReference type="NCBI Taxonomy" id="552788"/>
    <lineage>
        <taxon>Bacteria</taxon>
        <taxon>Bacillati</taxon>
        <taxon>Actinomycetota</taxon>
        <taxon>Actinomycetes</taxon>
        <taxon>Kitasatosporales</taxon>
        <taxon>Streptomycetaceae</taxon>
        <taxon>Streptomyces</taxon>
    </lineage>
</organism>
<feature type="domain" description="IPT/TIG" evidence="1">
    <location>
        <begin position="32"/>
        <end position="114"/>
    </location>
</feature>
<feature type="domain" description="IPT/TIG" evidence="1">
    <location>
        <begin position="119"/>
        <end position="202"/>
    </location>
</feature>
<keyword evidence="3" id="KW-1185">Reference proteome</keyword>
<reference evidence="2 3" key="1">
    <citation type="journal article" date="2019" name="Int. J. Syst. Evol. Microbiol.">
        <title>The Global Catalogue of Microorganisms (GCM) 10K type strain sequencing project: providing services to taxonomists for standard genome sequencing and annotation.</title>
        <authorList>
            <consortium name="The Broad Institute Genomics Platform"/>
            <consortium name="The Broad Institute Genome Sequencing Center for Infectious Disease"/>
            <person name="Wu L."/>
            <person name="Ma J."/>
        </authorList>
    </citation>
    <scope>NUCLEOTIDE SEQUENCE [LARGE SCALE GENOMIC DNA]</scope>
    <source>
        <strain evidence="2 3">JCM 16373</strain>
    </source>
</reference>
<dbReference type="EMBL" id="BAAARJ010000032">
    <property type="protein sequence ID" value="GAA2638381.1"/>
    <property type="molecule type" value="Genomic_DNA"/>
</dbReference>
<dbReference type="InterPro" id="IPR013783">
    <property type="entry name" value="Ig-like_fold"/>
</dbReference>
<accession>A0ABN3QYV1</accession>
<sequence length="287" mass="27334">MSTPMLANTNAQLGLNAPGQNSLLPSPLPPQPPLLLAAVPISGPTTGGNAVLLVGLGLDNITNVSFGGNPATVISQNILGLLVAVSAPAHAAGTVPVTVTTPLGTSNAVNYTYVSPVLPPTVTAIAPVSGPVTGGTPFTITGTNLTDATVLFGGLPATGVSVDPSGNSLTGMTPLGLGAGNATVTVITPAGTANVPGGFTYTAGPPTSVTIIPNTGPATGGTPFVLAGTGLSGGSVTIGGIPATGVTTDPTGTLMFGTTPAGALGNQPVVVTTPGGSATVPGGFTYV</sequence>
<evidence type="ECO:0000313" key="3">
    <source>
        <dbReference type="Proteomes" id="UP001501447"/>
    </source>
</evidence>
<feature type="domain" description="IPT/TIG" evidence="1">
    <location>
        <begin position="205"/>
        <end position="287"/>
    </location>
</feature>
<dbReference type="SUPFAM" id="SSF81296">
    <property type="entry name" value="E set domains"/>
    <property type="match status" value="3"/>
</dbReference>
<comment type="caution">
    <text evidence="2">The sequence shown here is derived from an EMBL/GenBank/DDBJ whole genome shotgun (WGS) entry which is preliminary data.</text>
</comment>
<evidence type="ECO:0000259" key="1">
    <source>
        <dbReference type="SMART" id="SM00429"/>
    </source>
</evidence>
<gene>
    <name evidence="2" type="ORF">GCM10009863_64020</name>
</gene>
<dbReference type="InterPro" id="IPR002909">
    <property type="entry name" value="IPT_dom"/>
</dbReference>
<protein>
    <recommendedName>
        <fullName evidence="1">IPT/TIG domain-containing protein</fullName>
    </recommendedName>
</protein>
<dbReference type="CDD" id="cd00603">
    <property type="entry name" value="IPT_PCSR"/>
    <property type="match status" value="1"/>
</dbReference>
<dbReference type="RefSeq" id="WP_344570573.1">
    <property type="nucleotide sequence ID" value="NZ_BAAARJ010000032.1"/>
</dbReference>
<dbReference type="Proteomes" id="UP001501447">
    <property type="component" value="Unassembled WGS sequence"/>
</dbReference>
<evidence type="ECO:0000313" key="2">
    <source>
        <dbReference type="EMBL" id="GAA2638381.1"/>
    </source>
</evidence>
<dbReference type="Pfam" id="PF01833">
    <property type="entry name" value="TIG"/>
    <property type="match status" value="3"/>
</dbReference>
<dbReference type="Gene3D" id="2.60.40.10">
    <property type="entry name" value="Immunoglobulins"/>
    <property type="match status" value="3"/>
</dbReference>
<proteinExistence type="predicted"/>
<name>A0ABN3QYV1_9ACTN</name>
<dbReference type="CDD" id="cd00102">
    <property type="entry name" value="IPT"/>
    <property type="match status" value="1"/>
</dbReference>